<keyword evidence="9 15" id="KW-0012">Acyltransferase</keyword>
<comment type="catalytic activity">
    <reaction evidence="12">
        <text>2-methylpropanoyl-CoA + malonyl-[ACP] + H(+) = 4-methyl-3-oxopentanoyl-[ACP] + CO2 + CoA</text>
        <dbReference type="Rhea" id="RHEA:42268"/>
        <dbReference type="Rhea" id="RHEA-COMP:9623"/>
        <dbReference type="Rhea" id="RHEA-COMP:9940"/>
        <dbReference type="ChEBI" id="CHEBI:15378"/>
        <dbReference type="ChEBI" id="CHEBI:16526"/>
        <dbReference type="ChEBI" id="CHEBI:57287"/>
        <dbReference type="ChEBI" id="CHEBI:57338"/>
        <dbReference type="ChEBI" id="CHEBI:78449"/>
        <dbReference type="ChEBI" id="CHEBI:78820"/>
        <dbReference type="EC" id="2.3.1.300"/>
    </reaction>
    <physiologicalReaction direction="left-to-right" evidence="12">
        <dbReference type="Rhea" id="RHEA:42269"/>
    </physiologicalReaction>
</comment>
<dbReference type="AlphaFoldDB" id="A0A7Z1N2C5"/>
<comment type="subunit">
    <text evidence="15">Homodimer.</text>
</comment>
<evidence type="ECO:0000256" key="2">
    <source>
        <dbReference type="ARBA" id="ARBA00008642"/>
    </source>
</evidence>
<evidence type="ECO:0000313" key="18">
    <source>
        <dbReference type="EMBL" id="PPJ73730.1"/>
    </source>
</evidence>
<feature type="active site" evidence="15">
    <location>
        <position position="112"/>
    </location>
</feature>
<feature type="active site" evidence="15">
    <location>
        <position position="268"/>
    </location>
</feature>
<dbReference type="Pfam" id="PF08541">
    <property type="entry name" value="ACP_syn_III_C"/>
    <property type="match status" value="1"/>
</dbReference>
<dbReference type="NCBIfam" id="NF006829">
    <property type="entry name" value="PRK09352.1"/>
    <property type="match status" value="1"/>
</dbReference>
<dbReference type="UniPathway" id="UPA00094"/>
<keyword evidence="6 15" id="KW-0443">Lipid metabolism</keyword>
<dbReference type="Pfam" id="PF08545">
    <property type="entry name" value="ACP_syn_III"/>
    <property type="match status" value="1"/>
</dbReference>
<reference evidence="18 19" key="1">
    <citation type="submission" date="2017-11" db="EMBL/GenBank/DDBJ databases">
        <authorList>
            <person name="Founou R.C."/>
            <person name="Founou L."/>
            <person name="Allam M."/>
            <person name="Ismail A."/>
            <person name="Essack S.Y."/>
        </authorList>
    </citation>
    <scope>NUCLEOTIDE SEQUENCE [LARGE SCALE GENOMIC DNA]</scope>
    <source>
        <strain evidence="18 19">G811N2B1</strain>
    </source>
</reference>
<comment type="similarity">
    <text evidence="2 15">Belongs to the thiolase-like superfamily. FabH family.</text>
</comment>
<dbReference type="FunFam" id="3.40.47.10:FF:000004">
    <property type="entry name" value="3-oxoacyl-[acyl-carrier-protein] synthase 3"/>
    <property type="match status" value="1"/>
</dbReference>
<comment type="catalytic activity">
    <reaction evidence="10">
        <text>malonyl-[ACP] + acetyl-CoA + H(+) = 3-oxobutanoyl-[ACP] + CO2 + CoA</text>
        <dbReference type="Rhea" id="RHEA:12080"/>
        <dbReference type="Rhea" id="RHEA-COMP:9623"/>
        <dbReference type="Rhea" id="RHEA-COMP:9625"/>
        <dbReference type="ChEBI" id="CHEBI:15378"/>
        <dbReference type="ChEBI" id="CHEBI:16526"/>
        <dbReference type="ChEBI" id="CHEBI:57287"/>
        <dbReference type="ChEBI" id="CHEBI:57288"/>
        <dbReference type="ChEBI" id="CHEBI:78449"/>
        <dbReference type="ChEBI" id="CHEBI:78450"/>
        <dbReference type="EC" id="2.3.1.180"/>
    </reaction>
    <physiologicalReaction direction="left-to-right" evidence="10">
        <dbReference type="Rhea" id="RHEA:12081"/>
    </physiologicalReaction>
</comment>
<evidence type="ECO:0000256" key="15">
    <source>
        <dbReference type="HAMAP-Rule" id="MF_01815"/>
    </source>
</evidence>
<dbReference type="InterPro" id="IPR013751">
    <property type="entry name" value="ACP_syn_III_N"/>
</dbReference>
<dbReference type="GO" id="GO:0005737">
    <property type="term" value="C:cytoplasm"/>
    <property type="evidence" value="ECO:0007669"/>
    <property type="project" value="UniProtKB-SubCell"/>
</dbReference>
<comment type="pathway">
    <text evidence="1 15">Lipid metabolism; fatty acid biosynthesis.</text>
</comment>
<evidence type="ECO:0000256" key="4">
    <source>
        <dbReference type="ARBA" id="ARBA00022679"/>
    </source>
</evidence>
<dbReference type="CDD" id="cd00830">
    <property type="entry name" value="KAS_III"/>
    <property type="match status" value="1"/>
</dbReference>
<comment type="function">
    <text evidence="14">Catalyzes the condensation reaction of fatty acid synthesis by the addition to an acyl acceptor of two carbons from malonyl-ACP. Catalyzes the first condensation reaction which initiates fatty acid synthesis and may therefore play a role in governing the total rate of fatty acid production. Possesses both acetoacetyl-ACP synthase and acetyl transacylase activities. Has some substrate preference for butyryl- and isobutyryl-CoA. Its substrate specificity determines the biosynthesis of branched-chain of fatty acids.</text>
</comment>
<dbReference type="NCBIfam" id="TIGR00747">
    <property type="entry name" value="fabH"/>
    <property type="match status" value="1"/>
</dbReference>
<dbReference type="GO" id="GO:0004315">
    <property type="term" value="F:3-oxoacyl-[acyl-carrier-protein] synthase activity"/>
    <property type="evidence" value="ECO:0007669"/>
    <property type="project" value="InterPro"/>
</dbReference>
<evidence type="ECO:0000256" key="10">
    <source>
        <dbReference type="ARBA" id="ARBA00051096"/>
    </source>
</evidence>
<dbReference type="HAMAP" id="MF_01815">
    <property type="entry name" value="FabH"/>
    <property type="match status" value="1"/>
</dbReference>
<evidence type="ECO:0000256" key="13">
    <source>
        <dbReference type="ARBA" id="ARBA00052985"/>
    </source>
</evidence>
<dbReference type="InterPro" id="IPR016039">
    <property type="entry name" value="Thiolase-like"/>
</dbReference>
<evidence type="ECO:0000256" key="12">
    <source>
        <dbReference type="ARBA" id="ARBA00052467"/>
    </source>
</evidence>
<evidence type="ECO:0000256" key="9">
    <source>
        <dbReference type="ARBA" id="ARBA00023315"/>
    </source>
</evidence>
<evidence type="ECO:0000256" key="8">
    <source>
        <dbReference type="ARBA" id="ARBA00023268"/>
    </source>
</evidence>
<dbReference type="SUPFAM" id="SSF53901">
    <property type="entry name" value="Thiolase-like"/>
    <property type="match status" value="1"/>
</dbReference>
<keyword evidence="4 15" id="KW-0808">Transferase</keyword>
<feature type="active site" evidence="15">
    <location>
        <position position="238"/>
    </location>
</feature>
<dbReference type="Gene3D" id="3.40.47.10">
    <property type="match status" value="1"/>
</dbReference>
<dbReference type="Proteomes" id="UP000238153">
    <property type="component" value="Unassembled WGS sequence"/>
</dbReference>
<dbReference type="GO" id="GO:0033818">
    <property type="term" value="F:beta-ketoacyl-acyl-carrier-protein synthase III activity"/>
    <property type="evidence" value="ECO:0007669"/>
    <property type="project" value="UniProtKB-UniRule"/>
</dbReference>
<dbReference type="InterPro" id="IPR013747">
    <property type="entry name" value="ACP_syn_III_C"/>
</dbReference>
<keyword evidence="15" id="KW-0963">Cytoplasm</keyword>
<keyword evidence="5 15" id="KW-0276">Fatty acid metabolism</keyword>
<dbReference type="RefSeq" id="WP_049395549.1">
    <property type="nucleotide sequence ID" value="NZ_CAJCGK010000005.1"/>
</dbReference>
<dbReference type="InterPro" id="IPR004655">
    <property type="entry name" value="FabH"/>
</dbReference>
<evidence type="ECO:0000313" key="19">
    <source>
        <dbReference type="Proteomes" id="UP000238153"/>
    </source>
</evidence>
<feature type="region of interest" description="ACP-binding" evidence="15">
    <location>
        <begin position="239"/>
        <end position="243"/>
    </location>
</feature>
<feature type="domain" description="Beta-ketoacyl-[acyl-carrier-protein] synthase III N-terminal" evidence="17">
    <location>
        <begin position="106"/>
        <end position="184"/>
    </location>
</feature>
<evidence type="ECO:0000256" key="1">
    <source>
        <dbReference type="ARBA" id="ARBA00005194"/>
    </source>
</evidence>
<evidence type="ECO:0000256" key="6">
    <source>
        <dbReference type="ARBA" id="ARBA00023098"/>
    </source>
</evidence>
<keyword evidence="8 15" id="KW-0511">Multifunctional enzyme</keyword>
<comment type="subcellular location">
    <subcellularLocation>
        <location evidence="15">Cytoplasm</location>
    </subcellularLocation>
</comment>
<dbReference type="GO" id="GO:0006633">
    <property type="term" value="P:fatty acid biosynthetic process"/>
    <property type="evidence" value="ECO:0007669"/>
    <property type="project" value="UniProtKB-UniRule"/>
</dbReference>
<evidence type="ECO:0000256" key="3">
    <source>
        <dbReference type="ARBA" id="ARBA00022516"/>
    </source>
</evidence>
<protein>
    <recommendedName>
        <fullName evidence="15">Beta-ketoacyl-[acyl-carrier-protein] synthase III</fullName>
        <shortName evidence="15">Beta-ketoacyl-ACP synthase III</shortName>
        <shortName evidence="15">KAS III</shortName>
        <ecNumber evidence="15">2.3.1.180</ecNumber>
    </recommendedName>
    <alternativeName>
        <fullName evidence="15">3-oxoacyl-[acyl-carrier-protein] synthase 3</fullName>
    </alternativeName>
    <alternativeName>
        <fullName evidence="15">3-oxoacyl-[acyl-carrier-protein] synthase III</fullName>
    </alternativeName>
</protein>
<keyword evidence="7 15" id="KW-0275">Fatty acid biosynthesis</keyword>
<comment type="catalytic activity">
    <reaction evidence="11">
        <text>(2S)-2-methylbutanoyl-CoA + malonyl-[ACP] + H(+) = (4S)-4-methyl-3-oxohexanoyl-[ACP] + CO2 + CoA</text>
        <dbReference type="Rhea" id="RHEA:42276"/>
        <dbReference type="Rhea" id="RHEA-COMP:9623"/>
        <dbReference type="Rhea" id="RHEA-COMP:17148"/>
        <dbReference type="ChEBI" id="CHEBI:15378"/>
        <dbReference type="ChEBI" id="CHEBI:16526"/>
        <dbReference type="ChEBI" id="CHEBI:57287"/>
        <dbReference type="ChEBI" id="CHEBI:78449"/>
        <dbReference type="ChEBI" id="CHEBI:88166"/>
        <dbReference type="ChEBI" id="CHEBI:167462"/>
        <dbReference type="EC" id="2.3.1.300"/>
    </reaction>
    <physiologicalReaction direction="left-to-right" evidence="11">
        <dbReference type="Rhea" id="RHEA:42277"/>
    </physiologicalReaction>
</comment>
<feature type="domain" description="Beta-ketoacyl-[acyl-carrier-protein] synthase III C-terminal" evidence="16">
    <location>
        <begin position="223"/>
        <end position="311"/>
    </location>
</feature>
<evidence type="ECO:0000259" key="17">
    <source>
        <dbReference type="Pfam" id="PF08545"/>
    </source>
</evidence>
<gene>
    <name evidence="15" type="primary">fabH</name>
    <name evidence="18" type="ORF">CV019_08790</name>
</gene>
<evidence type="ECO:0000259" key="16">
    <source>
        <dbReference type="Pfam" id="PF08541"/>
    </source>
</evidence>
<evidence type="ECO:0000256" key="14">
    <source>
        <dbReference type="ARBA" id="ARBA00055526"/>
    </source>
</evidence>
<sequence>MNVGIKGFGAYAPEKVVDNAYFESFLETSDEWISKMTGIKERRWASENQDTSDLAFEASKKAIKDAGITPADIDMIIVATATGDMPFPSVANILQEKLGTRKVPTMDQLAACSGFMYSMITAKQYVQSGDYKNILVVGADKLSKITDLTDRSTAVLFGDGAGAVVIGEVSEGRGIISYEMGSDGNGGKYLYLNKDTGKLVMNGREVFKFAVRIMGEASTRVVDKAGLQSDDIDMFIPHQANIRIMESARERLGIEREKMSVSVNRFGNTSAASIPLSISQELENGRIKDDDTLVLVGFGGGLTWGAMVIKWGK</sequence>
<name>A0A7Z1N2C5_STAHA</name>
<dbReference type="EMBL" id="PGWX01000341">
    <property type="protein sequence ID" value="PPJ73730.1"/>
    <property type="molecule type" value="Genomic_DNA"/>
</dbReference>
<keyword evidence="3 15" id="KW-0444">Lipid biosynthesis</keyword>
<dbReference type="PANTHER" id="PTHR43091:SF1">
    <property type="entry name" value="BETA-KETOACYL-[ACYL-CARRIER-PROTEIN] SYNTHASE III, CHLOROPLASTIC"/>
    <property type="match status" value="1"/>
</dbReference>
<dbReference type="EC" id="2.3.1.180" evidence="15"/>
<comment type="function">
    <text evidence="15">Catalyzes the condensation reaction of fatty acid synthesis by the addition to an acyl acceptor of two carbons from malonyl-ACP. Catalyzes the first condensation reaction which initiates fatty acid synthesis and may therefore play a role in governing the total rate of fatty acid production. Possesses both acetoacetyl-ACP synthase and acetyl transacylase activities. Its substrate specificity determines the biosynthesis of branched-chain and/or straight-chain of fatty acids.</text>
</comment>
<comment type="catalytic activity">
    <reaction evidence="13">
        <text>3-methylbutanoyl-CoA + malonyl-[ACP] + H(+) = 5-methyl-3-oxohexanoyl-[ACP] + CO2 + CoA</text>
        <dbReference type="Rhea" id="RHEA:42272"/>
        <dbReference type="Rhea" id="RHEA-COMP:9623"/>
        <dbReference type="Rhea" id="RHEA-COMP:9941"/>
        <dbReference type="ChEBI" id="CHEBI:15378"/>
        <dbReference type="ChEBI" id="CHEBI:16526"/>
        <dbReference type="ChEBI" id="CHEBI:57287"/>
        <dbReference type="ChEBI" id="CHEBI:57345"/>
        <dbReference type="ChEBI" id="CHEBI:78449"/>
        <dbReference type="ChEBI" id="CHEBI:78822"/>
        <dbReference type="EC" id="2.3.1.300"/>
    </reaction>
    <physiologicalReaction direction="left-to-right" evidence="13">
        <dbReference type="Rhea" id="RHEA:42273"/>
    </physiologicalReaction>
</comment>
<proteinExistence type="inferred from homology"/>
<evidence type="ECO:0000256" key="7">
    <source>
        <dbReference type="ARBA" id="ARBA00023160"/>
    </source>
</evidence>
<accession>A0A7Z1N2C5</accession>
<evidence type="ECO:0000256" key="11">
    <source>
        <dbReference type="ARBA" id="ARBA00052407"/>
    </source>
</evidence>
<comment type="caution">
    <text evidence="18">The sequence shown here is derived from an EMBL/GenBank/DDBJ whole genome shotgun (WGS) entry which is preliminary data.</text>
</comment>
<dbReference type="PANTHER" id="PTHR43091">
    <property type="entry name" value="3-OXOACYL-[ACYL-CARRIER-PROTEIN] SYNTHASE"/>
    <property type="match status" value="1"/>
</dbReference>
<organism evidence="18 19">
    <name type="scientific">Staphylococcus haemolyticus</name>
    <dbReference type="NCBI Taxonomy" id="1283"/>
    <lineage>
        <taxon>Bacteria</taxon>
        <taxon>Bacillati</taxon>
        <taxon>Bacillota</taxon>
        <taxon>Bacilli</taxon>
        <taxon>Bacillales</taxon>
        <taxon>Staphylococcaceae</taxon>
        <taxon>Staphylococcus</taxon>
    </lineage>
</organism>
<comment type="domain">
    <text evidence="15">The last Arg residue of the ACP-binding site is essential for the weak association between ACP/AcpP and FabH.</text>
</comment>
<evidence type="ECO:0000256" key="5">
    <source>
        <dbReference type="ARBA" id="ARBA00022832"/>
    </source>
</evidence>